<feature type="region of interest" description="Disordered" evidence="1">
    <location>
        <begin position="71"/>
        <end position="148"/>
    </location>
</feature>
<dbReference type="CDD" id="cd00170">
    <property type="entry name" value="SEC14"/>
    <property type="match status" value="1"/>
</dbReference>
<organism evidence="3 4">
    <name type="scientific">Jimgerdemannia flammicorona</name>
    <dbReference type="NCBI Taxonomy" id="994334"/>
    <lineage>
        <taxon>Eukaryota</taxon>
        <taxon>Fungi</taxon>
        <taxon>Fungi incertae sedis</taxon>
        <taxon>Mucoromycota</taxon>
        <taxon>Mucoromycotina</taxon>
        <taxon>Endogonomycetes</taxon>
        <taxon>Endogonales</taxon>
        <taxon>Endogonaceae</taxon>
        <taxon>Jimgerdemannia</taxon>
    </lineage>
</organism>
<dbReference type="Gene3D" id="3.40.525.10">
    <property type="entry name" value="CRAL-TRIO lipid binding domain"/>
    <property type="match status" value="1"/>
</dbReference>
<evidence type="ECO:0000256" key="1">
    <source>
        <dbReference type="SAM" id="MobiDB-lite"/>
    </source>
</evidence>
<dbReference type="PANTHER" id="PTHR46590:SF1">
    <property type="entry name" value="PHOSPHATIDYLINOSITOL TRANSFER PROTEIN CSR1"/>
    <property type="match status" value="1"/>
</dbReference>
<dbReference type="InterPro" id="IPR036865">
    <property type="entry name" value="CRAL-TRIO_dom_sf"/>
</dbReference>
<comment type="caution">
    <text evidence="3">The sequence shown here is derived from an EMBL/GenBank/DDBJ whole genome shotgun (WGS) entry which is preliminary data.</text>
</comment>
<dbReference type="EMBL" id="RBNI01004432">
    <property type="protein sequence ID" value="RUP47500.1"/>
    <property type="molecule type" value="Genomic_DNA"/>
</dbReference>
<dbReference type="Pfam" id="PF00650">
    <property type="entry name" value="CRAL_TRIO"/>
    <property type="match status" value="1"/>
</dbReference>
<dbReference type="SUPFAM" id="SSF52087">
    <property type="entry name" value="CRAL/TRIO domain"/>
    <property type="match status" value="1"/>
</dbReference>
<feature type="domain" description="CRAL-TRIO" evidence="2">
    <location>
        <begin position="230"/>
        <end position="389"/>
    </location>
</feature>
<dbReference type="PROSITE" id="PS50191">
    <property type="entry name" value="CRAL_TRIO"/>
    <property type="match status" value="1"/>
</dbReference>
<gene>
    <name evidence="3" type="ORF">BC936DRAFT_145668</name>
</gene>
<proteinExistence type="predicted"/>
<dbReference type="SMART" id="SM01100">
    <property type="entry name" value="CRAL_TRIO_N"/>
    <property type="match status" value="1"/>
</dbReference>
<reference evidence="3 4" key="1">
    <citation type="journal article" date="2018" name="New Phytol.">
        <title>Phylogenomics of Endogonaceae and evolution of mycorrhizas within Mucoromycota.</title>
        <authorList>
            <person name="Chang Y."/>
            <person name="Desiro A."/>
            <person name="Na H."/>
            <person name="Sandor L."/>
            <person name="Lipzen A."/>
            <person name="Clum A."/>
            <person name="Barry K."/>
            <person name="Grigoriev I.V."/>
            <person name="Martin F.M."/>
            <person name="Stajich J.E."/>
            <person name="Smith M.E."/>
            <person name="Bonito G."/>
            <person name="Spatafora J.W."/>
        </authorList>
    </citation>
    <scope>NUCLEOTIDE SEQUENCE [LARGE SCALE GENOMIC DNA]</scope>
    <source>
        <strain evidence="3 4">GMNB39</strain>
    </source>
</reference>
<dbReference type="OrthoDB" id="43460at2759"/>
<dbReference type="Proteomes" id="UP000268093">
    <property type="component" value="Unassembled WGS sequence"/>
</dbReference>
<dbReference type="PANTHER" id="PTHR46590">
    <property type="entry name" value="PHOSPHATIDYLINOSITOL TRANSFER PROTEIN CSR1-RELATED"/>
    <property type="match status" value="1"/>
</dbReference>
<sequence length="480" mass="53677">MGRLHKFGHVVIIYLSPFSRLPSPNSLAMTASEPQPGQCGNLTDQQVAHLKELWVLMLDLFEQTVGGPEPISTLSPHLGGPRTLSPTSSTSSPPKKENKPILGSMLYKVRPKRNQSTSTLSPPNPASPEDSGEENDISSSTTPTTNPLNEIVAHFSGAQLHETFWNIVGTDNADGILLRFLRARKWDVQKAFHMCCATLKWRIDERVDELVALGEVGIAELLEKEDPGQGAAFLKQLESGKSYLGGPDKGGRPICFINVSLHHKEDQSLETLKKFTVYTMETARLFVDQPIETACIVFNMTDFSLACVDMEYVKFLISCFEAYYPESLGVCLVHHSPWIFSTVWKLISPLLDPVVASKIHFTKTKEDLFEYIVPSRLPTYLGGTDSVKYIYVPPGPGEGLLAGPGNEAEKEARMESRRAVEMAYEAAVRRWVNETGTSAEMMTERKELARKLRRERLKLEPYMRAPTYYHRKGMIKTVVD</sequence>
<dbReference type="SMART" id="SM00516">
    <property type="entry name" value="SEC14"/>
    <property type="match status" value="1"/>
</dbReference>
<feature type="compositionally biased region" description="Low complexity" evidence="1">
    <location>
        <begin position="83"/>
        <end position="93"/>
    </location>
</feature>
<dbReference type="InterPro" id="IPR011074">
    <property type="entry name" value="CRAL/TRIO_N_dom"/>
</dbReference>
<name>A0A433D9F4_9FUNG</name>
<evidence type="ECO:0000313" key="4">
    <source>
        <dbReference type="Proteomes" id="UP000268093"/>
    </source>
</evidence>
<protein>
    <recommendedName>
        <fullName evidence="2">CRAL-TRIO domain-containing protein</fullName>
    </recommendedName>
</protein>
<dbReference type="AlphaFoldDB" id="A0A433D9F4"/>
<accession>A0A433D9F4</accession>
<dbReference type="InterPro" id="IPR036273">
    <property type="entry name" value="CRAL/TRIO_N_dom_sf"/>
</dbReference>
<evidence type="ECO:0000313" key="3">
    <source>
        <dbReference type="EMBL" id="RUP47500.1"/>
    </source>
</evidence>
<dbReference type="InterPro" id="IPR001251">
    <property type="entry name" value="CRAL-TRIO_dom"/>
</dbReference>
<keyword evidence="4" id="KW-1185">Reference proteome</keyword>
<dbReference type="Pfam" id="PF03765">
    <property type="entry name" value="CRAL_TRIO_N"/>
    <property type="match status" value="1"/>
</dbReference>
<dbReference type="SUPFAM" id="SSF46938">
    <property type="entry name" value="CRAL/TRIO N-terminal domain"/>
    <property type="match status" value="1"/>
</dbReference>
<evidence type="ECO:0000259" key="2">
    <source>
        <dbReference type="PROSITE" id="PS50191"/>
    </source>
</evidence>
<dbReference type="InterPro" id="IPR052432">
    <property type="entry name" value="PITP/CRAL-TRIO"/>
</dbReference>